<dbReference type="Gene3D" id="2.50.20.10">
    <property type="entry name" value="Lipoprotein localisation LolA/LolB/LppX"/>
    <property type="match status" value="1"/>
</dbReference>
<proteinExistence type="predicted"/>
<evidence type="ECO:0000313" key="6">
    <source>
        <dbReference type="Proteomes" id="UP000243753"/>
    </source>
</evidence>
<evidence type="ECO:0000313" key="4">
    <source>
        <dbReference type="EMBL" id="ATA93524.1"/>
    </source>
</evidence>
<dbReference type="InterPro" id="IPR029046">
    <property type="entry name" value="LolA/LolB/LppX"/>
</dbReference>
<dbReference type="Proteomes" id="UP000243136">
    <property type="component" value="Chromosome"/>
</dbReference>
<dbReference type="RefSeq" id="WP_095916899.1">
    <property type="nucleotide sequence ID" value="NZ_CP022388.1"/>
</dbReference>
<accession>A0A250G850</accession>
<evidence type="ECO:0000313" key="5">
    <source>
        <dbReference type="Proteomes" id="UP000243136"/>
    </source>
</evidence>
<gene>
    <name evidence="4" type="ORF">CGC54_03820</name>
    <name evidence="3" type="ORF">CGC56_03795</name>
</gene>
<name>A0A250G850_9FLAO</name>
<reference evidence="3" key="1">
    <citation type="journal article" date="2017" name="Genome Announc.">
        <title>Twelve Complete Reference Genomes of Clinical Isolates in the Capnocytophaga Genus.</title>
        <authorList>
            <person name="Villarma A."/>
            <person name="Gulvik C.A."/>
            <person name="Rowe L.A."/>
            <person name="Sheth M."/>
            <person name="Juieng P."/>
            <person name="Nicholson A.C."/>
            <person name="Loparev V.N."/>
            <person name="McQuiston J.R."/>
        </authorList>
    </citation>
    <scope>NUCLEOTIDE SEQUENCE</scope>
    <source>
        <strain evidence="4">H3936</strain>
        <strain evidence="3">H5594</strain>
    </source>
</reference>
<evidence type="ECO:0008006" key="7">
    <source>
        <dbReference type="Google" id="ProtNLM"/>
    </source>
</evidence>
<evidence type="ECO:0000313" key="3">
    <source>
        <dbReference type="EMBL" id="ATA91365.1"/>
    </source>
</evidence>
<reference evidence="5 6" key="2">
    <citation type="submission" date="2017-06" db="EMBL/GenBank/DDBJ databases">
        <title>Capnocytophaga spp. assemblies.</title>
        <authorList>
            <person name="Gulvik C.A."/>
        </authorList>
    </citation>
    <scope>NUCLEOTIDE SEQUENCE [LARGE SCALE GENOMIC DNA]</scope>
    <source>
        <strain evidence="6">H3936</strain>
        <strain evidence="5">H5594</strain>
    </source>
</reference>
<evidence type="ECO:0000256" key="1">
    <source>
        <dbReference type="ARBA" id="ARBA00022729"/>
    </source>
</evidence>
<dbReference type="Pfam" id="PF03548">
    <property type="entry name" value="LolA"/>
    <property type="match status" value="1"/>
</dbReference>
<dbReference type="CDD" id="cd16325">
    <property type="entry name" value="LolA"/>
    <property type="match status" value="1"/>
</dbReference>
<feature type="signal peptide" evidence="2">
    <location>
        <begin position="1"/>
        <end position="18"/>
    </location>
</feature>
<evidence type="ECO:0000256" key="2">
    <source>
        <dbReference type="SAM" id="SignalP"/>
    </source>
</evidence>
<keyword evidence="1 2" id="KW-0732">Signal</keyword>
<dbReference type="EMBL" id="CP022388">
    <property type="protein sequence ID" value="ATA91365.1"/>
    <property type="molecule type" value="Genomic_DNA"/>
</dbReference>
<dbReference type="InterPro" id="IPR004564">
    <property type="entry name" value="OM_lipoprot_carrier_LolA-like"/>
</dbReference>
<dbReference type="EMBL" id="CP022389">
    <property type="protein sequence ID" value="ATA93524.1"/>
    <property type="molecule type" value="Genomic_DNA"/>
</dbReference>
<dbReference type="Proteomes" id="UP000243753">
    <property type="component" value="Chromosome"/>
</dbReference>
<feature type="chain" id="PRO_5030042621" description="Lipoprotein chaperone" evidence="2">
    <location>
        <begin position="19"/>
        <end position="213"/>
    </location>
</feature>
<dbReference type="SUPFAM" id="SSF89392">
    <property type="entry name" value="Prokaryotic lipoproteins and lipoprotein localization factors"/>
    <property type="match status" value="1"/>
</dbReference>
<sequence>MKKILLLISLIITTLTQAQQSEKAKALLDEVYKKVTSYDNIVIDFKYNLDNVAENVYQETKGNVTMAKNKYVLNYLGATRIYDGDKTYTIVPENEEVVIESTKEDEMALTPSQMLTFYKKGYSYKWDIEQNLRGRKIQYVELKPTKANSEVKQILLGIDVQTKHIYNLIEVGKNNTKTTITIQAFKTNQPISENIFKFDKAKYKKQGYYISEL</sequence>
<organism evidence="3 5">
    <name type="scientific">Capnocytophaga canimorsus</name>
    <dbReference type="NCBI Taxonomy" id="28188"/>
    <lineage>
        <taxon>Bacteria</taxon>
        <taxon>Pseudomonadati</taxon>
        <taxon>Bacteroidota</taxon>
        <taxon>Flavobacteriia</taxon>
        <taxon>Flavobacteriales</taxon>
        <taxon>Flavobacteriaceae</taxon>
        <taxon>Capnocytophaga</taxon>
    </lineage>
</organism>
<protein>
    <recommendedName>
        <fullName evidence="7">Lipoprotein chaperone</fullName>
    </recommendedName>
</protein>
<dbReference type="AlphaFoldDB" id="A0A250G850"/>